<sequence>MALSGGPSADWMLGDSVADEDIEPWQRVMRENAKKAKTERFIELLRGILGPDELTHLAGMVRDMDVQHKRKILMRRWSEKKGEATVAALSASGALQPQPISSAYPSGPPGVAPPGPPMRMGPPPPSASYTQGPYAPHSQAPPQGPPSALVPPPTVPAYGYPRAPSAPPAPPATTGTSGPAAFAKNCPPIYRPPPTPAESSEPN</sequence>
<evidence type="ECO:0000256" key="1">
    <source>
        <dbReference type="SAM" id="MobiDB-lite"/>
    </source>
</evidence>
<accession>A0A7S0XAM0</accession>
<proteinExistence type="predicted"/>
<feature type="region of interest" description="Disordered" evidence="1">
    <location>
        <begin position="96"/>
        <end position="203"/>
    </location>
</feature>
<gene>
    <name evidence="2" type="ORF">MANT1106_LOCUS14144</name>
</gene>
<protein>
    <submittedName>
        <fullName evidence="2">Uncharacterized protein</fullName>
    </submittedName>
</protein>
<feature type="compositionally biased region" description="Pro residues" evidence="1">
    <location>
        <begin position="106"/>
        <end position="126"/>
    </location>
</feature>
<reference evidence="2" key="1">
    <citation type="submission" date="2021-01" db="EMBL/GenBank/DDBJ databases">
        <authorList>
            <person name="Corre E."/>
            <person name="Pelletier E."/>
            <person name="Niang G."/>
            <person name="Scheremetjew M."/>
            <person name="Finn R."/>
            <person name="Kale V."/>
            <person name="Holt S."/>
            <person name="Cochrane G."/>
            <person name="Meng A."/>
            <person name="Brown T."/>
            <person name="Cohen L."/>
        </authorList>
    </citation>
    <scope>NUCLEOTIDE SEQUENCE</scope>
    <source>
        <strain evidence="2">SL-175</strain>
    </source>
</reference>
<feature type="compositionally biased region" description="Low complexity" evidence="1">
    <location>
        <begin position="172"/>
        <end position="183"/>
    </location>
</feature>
<name>A0A7S0XAM0_9CHLO</name>
<organism evidence="2">
    <name type="scientific">Mantoniella antarctica</name>
    <dbReference type="NCBI Taxonomy" id="81844"/>
    <lineage>
        <taxon>Eukaryota</taxon>
        <taxon>Viridiplantae</taxon>
        <taxon>Chlorophyta</taxon>
        <taxon>Mamiellophyceae</taxon>
        <taxon>Mamiellales</taxon>
        <taxon>Mamiellaceae</taxon>
        <taxon>Mantoniella</taxon>
    </lineage>
</organism>
<dbReference type="PRINTS" id="PR01217">
    <property type="entry name" value="PRICHEXTENSN"/>
</dbReference>
<dbReference type="AlphaFoldDB" id="A0A7S0XAM0"/>
<evidence type="ECO:0000313" key="2">
    <source>
        <dbReference type="EMBL" id="CAD8711457.1"/>
    </source>
</evidence>
<dbReference type="EMBL" id="HBFC01023543">
    <property type="protein sequence ID" value="CAD8711457.1"/>
    <property type="molecule type" value="Transcribed_RNA"/>
</dbReference>
<feature type="compositionally biased region" description="Pro residues" evidence="1">
    <location>
        <begin position="142"/>
        <end position="155"/>
    </location>
</feature>